<keyword evidence="2" id="KW-1185">Reference proteome</keyword>
<gene>
    <name evidence="1" type="ORF">QR680_017098</name>
</gene>
<evidence type="ECO:0000313" key="1">
    <source>
        <dbReference type="EMBL" id="KAK0403739.1"/>
    </source>
</evidence>
<reference evidence="1" key="1">
    <citation type="submission" date="2023-06" db="EMBL/GenBank/DDBJ databases">
        <title>Genomic analysis of the entomopathogenic nematode Steinernema hermaphroditum.</title>
        <authorList>
            <person name="Schwarz E.M."/>
            <person name="Heppert J.K."/>
            <person name="Baniya A."/>
            <person name="Schwartz H.T."/>
            <person name="Tan C.-H."/>
            <person name="Antoshechkin I."/>
            <person name="Sternberg P.W."/>
            <person name="Goodrich-Blair H."/>
            <person name="Dillman A.R."/>
        </authorList>
    </citation>
    <scope>NUCLEOTIDE SEQUENCE</scope>
    <source>
        <strain evidence="1">PS9179</strain>
        <tissue evidence="1">Whole animal</tissue>
    </source>
</reference>
<accession>A0AA39HEA3</accession>
<dbReference type="AlphaFoldDB" id="A0AA39HEA3"/>
<sequence>MKCMRCNENTKKIRLSGGDQMLASISVPTDRVVITSQLDGVNDFSRPELPSMNTRALNITRTTDFFRW</sequence>
<organism evidence="1 2">
    <name type="scientific">Steinernema hermaphroditum</name>
    <dbReference type="NCBI Taxonomy" id="289476"/>
    <lineage>
        <taxon>Eukaryota</taxon>
        <taxon>Metazoa</taxon>
        <taxon>Ecdysozoa</taxon>
        <taxon>Nematoda</taxon>
        <taxon>Chromadorea</taxon>
        <taxon>Rhabditida</taxon>
        <taxon>Tylenchina</taxon>
        <taxon>Panagrolaimomorpha</taxon>
        <taxon>Strongyloidoidea</taxon>
        <taxon>Steinernematidae</taxon>
        <taxon>Steinernema</taxon>
    </lineage>
</organism>
<evidence type="ECO:0000313" key="2">
    <source>
        <dbReference type="Proteomes" id="UP001175271"/>
    </source>
</evidence>
<dbReference type="Proteomes" id="UP001175271">
    <property type="component" value="Unassembled WGS sequence"/>
</dbReference>
<comment type="caution">
    <text evidence="1">The sequence shown here is derived from an EMBL/GenBank/DDBJ whole genome shotgun (WGS) entry which is preliminary data.</text>
</comment>
<dbReference type="EMBL" id="JAUCMV010000004">
    <property type="protein sequence ID" value="KAK0403739.1"/>
    <property type="molecule type" value="Genomic_DNA"/>
</dbReference>
<name>A0AA39HEA3_9BILA</name>
<protein>
    <submittedName>
        <fullName evidence="1">Uncharacterized protein</fullName>
    </submittedName>
</protein>
<proteinExistence type="predicted"/>